<gene>
    <name evidence="1" type="ORF">ACFQ5L_10450</name>
</gene>
<dbReference type="InterPro" id="IPR007337">
    <property type="entry name" value="RelB/DinJ"/>
</dbReference>
<accession>A0ABW4C2X4</accession>
<dbReference type="RefSeq" id="WP_137636177.1">
    <property type="nucleotide sequence ID" value="NZ_BJDL01000035.1"/>
</dbReference>
<dbReference type="Pfam" id="PF04221">
    <property type="entry name" value="RelB"/>
    <property type="match status" value="1"/>
</dbReference>
<organism evidence="1 2">
    <name type="scientific">Lactiplantibacillus songbeiensis</name>
    <dbReference type="NCBI Taxonomy" id="2559920"/>
    <lineage>
        <taxon>Bacteria</taxon>
        <taxon>Bacillati</taxon>
        <taxon>Bacillota</taxon>
        <taxon>Bacilli</taxon>
        <taxon>Lactobacillales</taxon>
        <taxon>Lactobacillaceae</taxon>
        <taxon>Lactiplantibacillus</taxon>
    </lineage>
</organism>
<evidence type="ECO:0000313" key="2">
    <source>
        <dbReference type="Proteomes" id="UP001597188"/>
    </source>
</evidence>
<keyword evidence="2" id="KW-1185">Reference proteome</keyword>
<dbReference type="Gene3D" id="1.10.1220.10">
    <property type="entry name" value="Met repressor-like"/>
    <property type="match status" value="1"/>
</dbReference>
<dbReference type="EMBL" id="JBHTOJ010000038">
    <property type="protein sequence ID" value="MFD1421358.1"/>
    <property type="molecule type" value="Genomic_DNA"/>
</dbReference>
<sequence length="80" mass="9040">MEEQINFSLDADKAQKLHLIFKSAGLTPEQAFTLFADKTIATGKLPFDAERPNNRLQKALTSKDYIAFTDPQAGLRWLNE</sequence>
<evidence type="ECO:0000313" key="1">
    <source>
        <dbReference type="EMBL" id="MFD1421358.1"/>
    </source>
</evidence>
<proteinExistence type="predicted"/>
<name>A0ABW4C2X4_9LACO</name>
<dbReference type="Proteomes" id="UP001597188">
    <property type="component" value="Unassembled WGS sequence"/>
</dbReference>
<reference evidence="2" key="1">
    <citation type="journal article" date="2019" name="Int. J. Syst. Evol. Microbiol.">
        <title>The Global Catalogue of Microorganisms (GCM) 10K type strain sequencing project: providing services to taxonomists for standard genome sequencing and annotation.</title>
        <authorList>
            <consortium name="The Broad Institute Genomics Platform"/>
            <consortium name="The Broad Institute Genome Sequencing Center for Infectious Disease"/>
            <person name="Wu L."/>
            <person name="Ma J."/>
        </authorList>
    </citation>
    <scope>NUCLEOTIDE SEQUENCE [LARGE SCALE GENOMIC DNA]</scope>
    <source>
        <strain evidence="2">CCM 8931</strain>
    </source>
</reference>
<dbReference type="InterPro" id="IPR013321">
    <property type="entry name" value="Arc_rbn_hlx_hlx"/>
</dbReference>
<protein>
    <submittedName>
        <fullName evidence="1">Type II toxin-antitoxin system RelB/DinJ family antitoxin</fullName>
    </submittedName>
</protein>
<comment type="caution">
    <text evidence="1">The sequence shown here is derived from an EMBL/GenBank/DDBJ whole genome shotgun (WGS) entry which is preliminary data.</text>
</comment>